<reference evidence="1" key="1">
    <citation type="submission" date="2014-11" db="EMBL/GenBank/DDBJ databases">
        <authorList>
            <person name="Amaro Gonzalez C."/>
        </authorList>
    </citation>
    <scope>NUCLEOTIDE SEQUENCE</scope>
</reference>
<accession>A0A0E9UL29</accession>
<reference evidence="1" key="2">
    <citation type="journal article" date="2015" name="Fish Shellfish Immunol.">
        <title>Early steps in the European eel (Anguilla anguilla)-Vibrio vulnificus interaction in the gills: Role of the RtxA13 toxin.</title>
        <authorList>
            <person name="Callol A."/>
            <person name="Pajuelo D."/>
            <person name="Ebbesson L."/>
            <person name="Teles M."/>
            <person name="MacKenzie S."/>
            <person name="Amaro C."/>
        </authorList>
    </citation>
    <scope>NUCLEOTIDE SEQUENCE</scope>
</reference>
<dbReference type="EMBL" id="GBXM01042146">
    <property type="protein sequence ID" value="JAH66431.1"/>
    <property type="molecule type" value="Transcribed_RNA"/>
</dbReference>
<name>A0A0E9UL29_ANGAN</name>
<sequence>MQDIKNMQIHHIDHTHDH</sequence>
<proteinExistence type="predicted"/>
<dbReference type="AlphaFoldDB" id="A0A0E9UL29"/>
<organism evidence="1">
    <name type="scientific">Anguilla anguilla</name>
    <name type="common">European freshwater eel</name>
    <name type="synonym">Muraena anguilla</name>
    <dbReference type="NCBI Taxonomy" id="7936"/>
    <lineage>
        <taxon>Eukaryota</taxon>
        <taxon>Metazoa</taxon>
        <taxon>Chordata</taxon>
        <taxon>Craniata</taxon>
        <taxon>Vertebrata</taxon>
        <taxon>Euteleostomi</taxon>
        <taxon>Actinopterygii</taxon>
        <taxon>Neopterygii</taxon>
        <taxon>Teleostei</taxon>
        <taxon>Anguilliformes</taxon>
        <taxon>Anguillidae</taxon>
        <taxon>Anguilla</taxon>
    </lineage>
</organism>
<evidence type="ECO:0000313" key="1">
    <source>
        <dbReference type="EMBL" id="JAH66431.1"/>
    </source>
</evidence>
<protein>
    <submittedName>
        <fullName evidence="1">Uncharacterized protein</fullName>
    </submittedName>
</protein>